<dbReference type="NCBIfam" id="TIGR04267">
    <property type="entry name" value="mod_HExxH"/>
    <property type="match status" value="1"/>
</dbReference>
<evidence type="ECO:0000313" key="1">
    <source>
        <dbReference type="EMBL" id="RKN47529.1"/>
    </source>
</evidence>
<dbReference type="EMBL" id="RBAK01000004">
    <property type="protein sequence ID" value="RKN47529.1"/>
    <property type="molecule type" value="Genomic_DNA"/>
</dbReference>
<keyword evidence="2" id="KW-1185">Reference proteome</keyword>
<dbReference type="Proteomes" id="UP000281726">
    <property type="component" value="Unassembled WGS sequence"/>
</dbReference>
<organism evidence="1 2">
    <name type="scientific">Micromonospora endolithica</name>
    <dbReference type="NCBI Taxonomy" id="230091"/>
    <lineage>
        <taxon>Bacteria</taxon>
        <taxon>Bacillati</taxon>
        <taxon>Actinomycetota</taxon>
        <taxon>Actinomycetes</taxon>
        <taxon>Micromonosporales</taxon>
        <taxon>Micromonosporaceae</taxon>
        <taxon>Micromonospora</taxon>
    </lineage>
</organism>
<reference evidence="1 2" key="1">
    <citation type="journal article" date="2004" name="Syst. Appl. Microbiol.">
        <title>Cryptoendolithic actinomycetes from antarctic sandstone rock samples: Micromonospora endolithica sp. nov. and two isolates related to Micromonospora coerulea Jensen 1932.</title>
        <authorList>
            <person name="Hirsch P."/>
            <person name="Mevs U."/>
            <person name="Kroppenstedt R.M."/>
            <person name="Schumann P."/>
            <person name="Stackebrandt E."/>
        </authorList>
    </citation>
    <scope>NUCLEOTIDE SEQUENCE [LARGE SCALE GENOMIC DNA]</scope>
    <source>
        <strain evidence="1 2">JCM 12677</strain>
    </source>
</reference>
<gene>
    <name evidence="1" type="ORF">D7223_12150</name>
</gene>
<dbReference type="InterPro" id="IPR026337">
    <property type="entry name" value="AKG_HExxH"/>
</dbReference>
<proteinExistence type="predicted"/>
<comment type="caution">
    <text evidence="1">The sequence shown here is derived from an EMBL/GenBank/DDBJ whole genome shotgun (WGS) entry which is preliminary data.</text>
</comment>
<protein>
    <submittedName>
        <fullName evidence="1">HEXXH motif domain-containing protein</fullName>
    </submittedName>
</protein>
<sequence>MSSRTTAAHIVEADHFRQLAAGIDDHEAVRALWRSERSWRLVVLRRLLDAFAARDDATGPLPSLDKAWDLLSEADRTDHAATEEILARPTVGLWAAHTLRRVTRGDTASPPLWVDVGYLHSSAAAAAIRAGLDFTITVAVTHGTVVLPTVGAATLPGTTETAVVRSVSGQVTITGGATSVRVGSSEPGWHPPVLAEVTADGVRLAIELLDRDPYRDLRRPSAPLPLTARQIERWRADLAQAWEILVAEQRGRALSIAAGLRTVAPVPAKEQHRPLSASGAEAFGGVLLSEPDDPAQLAMSLVHETQHHKLGALLHLLDLVEEDRSRRFYAPWRDDPRPLGGLLQGAYAFCGIIDFWRMHRLRATGGAAALAHFEFALWRQQTLAVVRTLARSGQLTPCGEEFLARLHEQLAATQDDPVPEPEQTAAQRMAADHRAMWRAHNVRLAVDSDLALTAAWQSGERPPATVLDACGPELTVVAEPEIGWLDTRAVLTRHRLAPMVTPPARVRGATEADHALIAGNLDAARAGYLADLVREPASAHAWIGYALAADGPERDLLLRQPELVMAVARRHRQRPFDPERLLAWLTAGMPETMLREPEPRGWRVA</sequence>
<dbReference type="OrthoDB" id="796761at2"/>
<evidence type="ECO:0000313" key="2">
    <source>
        <dbReference type="Proteomes" id="UP000281726"/>
    </source>
</evidence>
<name>A0A3A9ZH25_9ACTN</name>
<accession>A0A3A9ZH25</accession>
<dbReference type="RefSeq" id="WP_120728300.1">
    <property type="nucleotide sequence ID" value="NZ_RBAK01000004.1"/>
</dbReference>
<dbReference type="AlphaFoldDB" id="A0A3A9ZH25"/>